<dbReference type="PRINTS" id="PR00252">
    <property type="entry name" value="NRIONCHANNEL"/>
</dbReference>
<feature type="transmembrane region" description="Helical" evidence="6">
    <location>
        <begin position="297"/>
        <end position="323"/>
    </location>
</feature>
<dbReference type="GO" id="GO:0016020">
    <property type="term" value="C:membrane"/>
    <property type="evidence" value="ECO:0007669"/>
    <property type="project" value="UniProtKB-SubCell"/>
</dbReference>
<sequence length="497" mass="57496">MEIVMHGWVFLNYVVLTVDCINDETFIWENIMEHRNYNKYIRKPTVNQSEPIEVDIEIALYTIHSLDMKDQILTTSLGIRMSWTDNFLTWDKSLNGTTNEISAPISEIWKPDVFLTNYAEKSNIFGDNNKRVNIYRNGLVEWHDDIEVKTYCFVDSTRYPFETENCKLHFSAQHLNDQEQKLTIRLPDNFLNLFKSNGEWHISSPGKIRNYTTIVNFNGRNFSSVVLHIEMDRRQTYYVWKFFVPTISITLINIVTFFLPVNSGAKVALSTFVLLGFSAMIELFNESLPSSSNNISYFGSLLWCLLGISGLILAVNVIITVVYKTGVCERFCSILNCENEGNNTNESHNMIQMHSKNLCVYGFCPTRCCATDGHNRATKQKYRTSRDNPTQEACTLKTIKIISSIEDTDPDKEPQQSPESGSDSKKLLEKDKDKDKTNEDIKDEVKEKQSTIRTKQRRLKSYACYVVCFFVMLTPYLVTYFYFIVKLFVGRENENVA</sequence>
<dbReference type="InterPro" id="IPR006201">
    <property type="entry name" value="Neur_channel"/>
</dbReference>
<dbReference type="InterPro" id="IPR036719">
    <property type="entry name" value="Neuro-gated_channel_TM_sf"/>
</dbReference>
<gene>
    <name evidence="9" type="ORF">MGAL_10B021295</name>
</gene>
<evidence type="ECO:0000256" key="3">
    <source>
        <dbReference type="ARBA" id="ARBA00022989"/>
    </source>
</evidence>
<comment type="caution">
    <text evidence="9">The sequence shown here is derived from an EMBL/GenBank/DDBJ whole genome shotgun (WGS) entry which is preliminary data.</text>
</comment>
<evidence type="ECO:0000256" key="4">
    <source>
        <dbReference type="ARBA" id="ARBA00023136"/>
    </source>
</evidence>
<dbReference type="GO" id="GO:0004888">
    <property type="term" value="F:transmembrane signaling receptor activity"/>
    <property type="evidence" value="ECO:0007669"/>
    <property type="project" value="InterPro"/>
</dbReference>
<evidence type="ECO:0000256" key="1">
    <source>
        <dbReference type="ARBA" id="ARBA00004141"/>
    </source>
</evidence>
<dbReference type="CDD" id="cd19051">
    <property type="entry name" value="LGIC_TM_cation"/>
    <property type="match status" value="1"/>
</dbReference>
<evidence type="ECO:0000313" key="10">
    <source>
        <dbReference type="Proteomes" id="UP000596742"/>
    </source>
</evidence>
<keyword evidence="2 6" id="KW-0812">Transmembrane</keyword>
<evidence type="ECO:0000256" key="2">
    <source>
        <dbReference type="ARBA" id="ARBA00022692"/>
    </source>
</evidence>
<dbReference type="Pfam" id="PF02931">
    <property type="entry name" value="Neur_chan_LBD"/>
    <property type="match status" value="1"/>
</dbReference>
<evidence type="ECO:0000256" key="5">
    <source>
        <dbReference type="SAM" id="MobiDB-lite"/>
    </source>
</evidence>
<dbReference type="InterPro" id="IPR006202">
    <property type="entry name" value="Neur_chan_lig-bd"/>
</dbReference>
<dbReference type="InterPro" id="IPR038050">
    <property type="entry name" value="Neuro_actylchol_rec"/>
</dbReference>
<feature type="compositionally biased region" description="Basic and acidic residues" evidence="5">
    <location>
        <begin position="422"/>
        <end position="450"/>
    </location>
</feature>
<name>A0A8B6CIC9_MYTGA</name>
<feature type="domain" description="Neurotransmitter-gated ion-channel ligand-binding" evidence="8">
    <location>
        <begin position="29"/>
        <end position="234"/>
    </location>
</feature>
<dbReference type="SUPFAM" id="SSF63712">
    <property type="entry name" value="Nicotinic receptor ligand binding domain-like"/>
    <property type="match status" value="1"/>
</dbReference>
<evidence type="ECO:0000256" key="6">
    <source>
        <dbReference type="SAM" id="Phobius"/>
    </source>
</evidence>
<reference evidence="9" key="1">
    <citation type="submission" date="2018-11" db="EMBL/GenBank/DDBJ databases">
        <authorList>
            <person name="Alioto T."/>
            <person name="Alioto T."/>
        </authorList>
    </citation>
    <scope>NUCLEOTIDE SEQUENCE</scope>
</reference>
<comment type="subcellular location">
    <subcellularLocation>
        <location evidence="1">Membrane</location>
        <topology evidence="1">Multi-pass membrane protein</topology>
    </subcellularLocation>
</comment>
<proteinExistence type="predicted"/>
<dbReference type="InterPro" id="IPR036734">
    <property type="entry name" value="Neur_chan_lig-bd_sf"/>
</dbReference>
<dbReference type="EMBL" id="UYJE01001775">
    <property type="protein sequence ID" value="VDI05088.1"/>
    <property type="molecule type" value="Genomic_DNA"/>
</dbReference>
<dbReference type="SUPFAM" id="SSF90112">
    <property type="entry name" value="Neurotransmitter-gated ion-channel transmembrane pore"/>
    <property type="match status" value="1"/>
</dbReference>
<feature type="transmembrane region" description="Helical" evidence="6">
    <location>
        <begin position="267"/>
        <end position="285"/>
    </location>
</feature>
<keyword evidence="4 6" id="KW-0472">Membrane</keyword>
<keyword evidence="10" id="KW-1185">Reference proteome</keyword>
<evidence type="ECO:0000313" key="9">
    <source>
        <dbReference type="EMBL" id="VDI05088.1"/>
    </source>
</evidence>
<dbReference type="CDD" id="cd18989">
    <property type="entry name" value="LGIC_ECD_cation"/>
    <property type="match status" value="1"/>
</dbReference>
<evidence type="ECO:0000259" key="8">
    <source>
        <dbReference type="Pfam" id="PF02931"/>
    </source>
</evidence>
<dbReference type="FunFam" id="2.70.170.10:FF:000028">
    <property type="entry name" value="AcetylCholine Receptor"/>
    <property type="match status" value="1"/>
</dbReference>
<keyword evidence="7" id="KW-0732">Signal</keyword>
<dbReference type="Gene3D" id="2.70.170.10">
    <property type="entry name" value="Neurotransmitter-gated ion-channel ligand-binding domain"/>
    <property type="match status" value="1"/>
</dbReference>
<keyword evidence="3 6" id="KW-1133">Transmembrane helix</keyword>
<dbReference type="Gene3D" id="1.20.58.390">
    <property type="entry name" value="Neurotransmitter-gated ion-channel transmembrane domain"/>
    <property type="match status" value="1"/>
</dbReference>
<evidence type="ECO:0000256" key="7">
    <source>
        <dbReference type="SAM" id="SignalP"/>
    </source>
</evidence>
<dbReference type="PANTHER" id="PTHR18945">
    <property type="entry name" value="NEUROTRANSMITTER GATED ION CHANNEL"/>
    <property type="match status" value="1"/>
</dbReference>
<feature type="region of interest" description="Disordered" evidence="5">
    <location>
        <begin position="407"/>
        <end position="450"/>
    </location>
</feature>
<dbReference type="Proteomes" id="UP000596742">
    <property type="component" value="Unassembled WGS sequence"/>
</dbReference>
<dbReference type="OrthoDB" id="6108060at2759"/>
<dbReference type="GO" id="GO:0005230">
    <property type="term" value="F:extracellular ligand-gated monoatomic ion channel activity"/>
    <property type="evidence" value="ECO:0007669"/>
    <property type="project" value="InterPro"/>
</dbReference>
<feature type="transmembrane region" description="Helical" evidence="6">
    <location>
        <begin position="462"/>
        <end position="485"/>
    </location>
</feature>
<feature type="signal peptide" evidence="7">
    <location>
        <begin position="1"/>
        <end position="20"/>
    </location>
</feature>
<accession>A0A8B6CIC9</accession>
<organism evidence="9 10">
    <name type="scientific">Mytilus galloprovincialis</name>
    <name type="common">Mediterranean mussel</name>
    <dbReference type="NCBI Taxonomy" id="29158"/>
    <lineage>
        <taxon>Eukaryota</taxon>
        <taxon>Metazoa</taxon>
        <taxon>Spiralia</taxon>
        <taxon>Lophotrochozoa</taxon>
        <taxon>Mollusca</taxon>
        <taxon>Bivalvia</taxon>
        <taxon>Autobranchia</taxon>
        <taxon>Pteriomorphia</taxon>
        <taxon>Mytilida</taxon>
        <taxon>Mytiloidea</taxon>
        <taxon>Mytilidae</taxon>
        <taxon>Mytilinae</taxon>
        <taxon>Mytilus</taxon>
    </lineage>
</organism>
<protein>
    <recommendedName>
        <fullName evidence="8">Neurotransmitter-gated ion-channel ligand-binding domain-containing protein</fullName>
    </recommendedName>
</protein>
<dbReference type="AlphaFoldDB" id="A0A8B6CIC9"/>
<feature type="chain" id="PRO_5032298438" description="Neurotransmitter-gated ion-channel ligand-binding domain-containing protein" evidence="7">
    <location>
        <begin position="21"/>
        <end position="497"/>
    </location>
</feature>
<feature type="transmembrane region" description="Helical" evidence="6">
    <location>
        <begin position="238"/>
        <end position="260"/>
    </location>
</feature>